<comment type="caution">
    <text evidence="1">The sequence shown here is derived from an EMBL/GenBank/DDBJ whole genome shotgun (WGS) entry which is preliminary data.</text>
</comment>
<protein>
    <submittedName>
        <fullName evidence="1">Uncharacterized protein</fullName>
    </submittedName>
</protein>
<keyword evidence="2" id="KW-1185">Reference proteome</keyword>
<dbReference type="EMBL" id="AQPN01000057">
    <property type="protein sequence ID" value="EOR95313.1"/>
    <property type="molecule type" value="Genomic_DNA"/>
</dbReference>
<gene>
    <name evidence="1" type="ORF">ADIARSV_1508</name>
</gene>
<proteinExistence type="predicted"/>
<dbReference type="AlphaFoldDB" id="R9GUF6"/>
<dbReference type="STRING" id="1150600.ADIARSV_1508"/>
<accession>R9GUF6</accession>
<dbReference type="OrthoDB" id="828261at2"/>
<dbReference type="Proteomes" id="UP000014174">
    <property type="component" value="Unassembled WGS sequence"/>
</dbReference>
<evidence type="ECO:0000313" key="2">
    <source>
        <dbReference type="Proteomes" id="UP000014174"/>
    </source>
</evidence>
<reference evidence="1 2" key="1">
    <citation type="journal article" date="2013" name="Genome Announc.">
        <title>Draft Genome Sequence of Arcticibacter svalbardensis Strain MN12-7T, a Member of the Family Sphingobacteriaceae Isolated from an Arctic Soil Sample.</title>
        <authorList>
            <person name="Shivaji S."/>
            <person name="Ara S."/>
            <person name="Prasad S."/>
            <person name="Manasa B.P."/>
            <person name="Begum Z."/>
            <person name="Singh A."/>
            <person name="Kumar Pinnaka A."/>
        </authorList>
    </citation>
    <scope>NUCLEOTIDE SEQUENCE [LARGE SCALE GENOMIC DNA]</scope>
    <source>
        <strain evidence="1 2">MN12-7</strain>
    </source>
</reference>
<organism evidence="1 2">
    <name type="scientific">Arcticibacter svalbardensis MN12-7</name>
    <dbReference type="NCBI Taxonomy" id="1150600"/>
    <lineage>
        <taxon>Bacteria</taxon>
        <taxon>Pseudomonadati</taxon>
        <taxon>Bacteroidota</taxon>
        <taxon>Sphingobacteriia</taxon>
        <taxon>Sphingobacteriales</taxon>
        <taxon>Sphingobacteriaceae</taxon>
        <taxon>Arcticibacter</taxon>
    </lineage>
</organism>
<evidence type="ECO:0000313" key="1">
    <source>
        <dbReference type="EMBL" id="EOR95313.1"/>
    </source>
</evidence>
<name>R9GUF6_9SPHI</name>
<sequence length="55" mass="6483">MDKNFKYLCETNIGNGEDWNWQNSFVTKEGLNVEYTGNKNDESHLTLKIFNLKKI</sequence>